<organism evidence="6 7">
    <name type="scientific">Orbilia blumenaviensis</name>
    <dbReference type="NCBI Taxonomy" id="1796055"/>
    <lineage>
        <taxon>Eukaryota</taxon>
        <taxon>Fungi</taxon>
        <taxon>Dikarya</taxon>
        <taxon>Ascomycota</taxon>
        <taxon>Pezizomycotina</taxon>
        <taxon>Orbiliomycetes</taxon>
        <taxon>Orbiliales</taxon>
        <taxon>Orbiliaceae</taxon>
        <taxon>Orbilia</taxon>
    </lineage>
</organism>
<evidence type="ECO:0000256" key="4">
    <source>
        <dbReference type="SAM" id="MobiDB-lite"/>
    </source>
</evidence>
<dbReference type="Proteomes" id="UP001373714">
    <property type="component" value="Unassembled WGS sequence"/>
</dbReference>
<feature type="region of interest" description="Disordered" evidence="4">
    <location>
        <begin position="513"/>
        <end position="538"/>
    </location>
</feature>
<feature type="compositionally biased region" description="Acidic residues" evidence="4">
    <location>
        <begin position="793"/>
        <end position="808"/>
    </location>
</feature>
<keyword evidence="7" id="KW-1185">Reference proteome</keyword>
<keyword evidence="1" id="KW-0677">Repeat</keyword>
<dbReference type="InterPro" id="IPR056884">
    <property type="entry name" value="NPHP3-like_N"/>
</dbReference>
<dbReference type="EMBL" id="JAVHNS010000009">
    <property type="protein sequence ID" value="KAK6343534.1"/>
    <property type="molecule type" value="Genomic_DNA"/>
</dbReference>
<accession>A0AAV9UK89</accession>
<dbReference type="InterPro" id="IPR013320">
    <property type="entry name" value="ConA-like_dom_sf"/>
</dbReference>
<dbReference type="SMART" id="SM00248">
    <property type="entry name" value="ANK"/>
    <property type="match status" value="5"/>
</dbReference>
<dbReference type="Pfam" id="PF24883">
    <property type="entry name" value="NPHP3_N"/>
    <property type="match status" value="2"/>
</dbReference>
<dbReference type="InterPro" id="IPR002110">
    <property type="entry name" value="Ankyrin_rpt"/>
</dbReference>
<comment type="caution">
    <text evidence="6">The sequence shown here is derived from an EMBL/GenBank/DDBJ whole genome shotgun (WGS) entry which is preliminary data.</text>
</comment>
<dbReference type="CDD" id="cd12885">
    <property type="entry name" value="SPRY_RanBP_like"/>
    <property type="match status" value="1"/>
</dbReference>
<feature type="compositionally biased region" description="Low complexity" evidence="4">
    <location>
        <begin position="526"/>
        <end position="538"/>
    </location>
</feature>
<dbReference type="Pfam" id="PF00622">
    <property type="entry name" value="SPRY"/>
    <property type="match status" value="1"/>
</dbReference>
<dbReference type="Gene3D" id="3.40.50.300">
    <property type="entry name" value="P-loop containing nucleotide triphosphate hydrolases"/>
    <property type="match status" value="1"/>
</dbReference>
<reference evidence="6 7" key="1">
    <citation type="submission" date="2019-10" db="EMBL/GenBank/DDBJ databases">
        <authorList>
            <person name="Palmer J.M."/>
        </authorList>
    </citation>
    <scope>NUCLEOTIDE SEQUENCE [LARGE SCALE GENOMIC DNA]</scope>
    <source>
        <strain evidence="6 7">TWF730</strain>
    </source>
</reference>
<dbReference type="SUPFAM" id="SSF49899">
    <property type="entry name" value="Concanavalin A-like lectins/glucanases"/>
    <property type="match status" value="1"/>
</dbReference>
<evidence type="ECO:0000256" key="1">
    <source>
        <dbReference type="ARBA" id="ARBA00022737"/>
    </source>
</evidence>
<feature type="repeat" description="ANK" evidence="2">
    <location>
        <begin position="1222"/>
        <end position="1260"/>
    </location>
</feature>
<keyword evidence="2" id="KW-0040">ANK repeat</keyword>
<dbReference type="SUPFAM" id="SSF48403">
    <property type="entry name" value="Ankyrin repeat"/>
    <property type="match status" value="1"/>
</dbReference>
<dbReference type="Gene3D" id="2.60.120.920">
    <property type="match status" value="1"/>
</dbReference>
<proteinExistence type="predicted"/>
<dbReference type="PROSITE" id="PS50088">
    <property type="entry name" value="ANK_REPEAT"/>
    <property type="match status" value="1"/>
</dbReference>
<dbReference type="InterPro" id="IPR027417">
    <property type="entry name" value="P-loop_NTPase"/>
</dbReference>
<sequence length="1800" mass="205254">MKKATTPTIPSDDPFFGKQPNPLVRSFTTRVTTEDQDSRCWLAAKVRFRERVNKTKHPPSPDHINDFLRNNVNVNKAIAECEKLKAKADKRYEGKIGKLLGVLSLLKDTGDAVLTCAPETVSIAWGIISLFVGIGTNDMENCGQISEASTNIVTIILNCRLYENRHQYSKDTEESGDLAKRVIEAIEELITVILEFFWHASRKFRDDNKLRRFGDVFSIKSTANEKYEEIISQYKDLRDMASIQFEDNVIGCLHDMRSQNSKLAERLKSENEETLRALILPNLDEIHGKLEFIHSDVHVIKSDVKELSQEVVKFRDATTYRILEQQTHEKFEKLRKNLKATEVHLHQLSRILEPVQRRLGTAHLSRWLFDHEHYKSWANGNQRFLYIKGQPGFGKSVTVAVATERLLESVSTSRLPHFERHYFSPRVASGSALTTPQDRDCPVIFFFFKRGDDETQLADTAISCLLAQLFQSKYANTMEEKEALIKALDISSQDNEDKNFQSGLDSQNITKLEGDEEKAGQHETASSKSGPGSRSSSLSTSLNIRKLKRVAKAIGKMVYIVIDGIDECTDYESSNLISDLIDLGRSKDAEFKILLSSRTGLGVEKHFDETEPEGTENHEDPNDEDGADSIHCETRGDATILTVNKSTNEDDMRAYLQDCLSELLGYSPNDRKHSITEPQLNDNKEETHTARVNRKQMSQIQSMVETIQKKAEGMFTYSAMVIASLRQPSPLSIKRRVKGLPDHMDSLYSKHLESLTAAQRSLVILALKRMYLAPREMNTLEIIDHFKGEYLESEGYPDSEDSDDDGDDGPPLNVNQSIKSDIVSPIDIIEREMRKPEAIYTIRQLEATGREFFKFSSGKRTLDFVHKSVFDWIDRESEKADLSRSRLMQIADIFKVDEYGDMKITVPKFFLESHSTAENFQSLKDMFLDALIYTLEVLMSPKFQNRYLPSYYRLENPDSLDDPYLPHRPYLFDDAIKERAKMANENATHHRGELSHLDDYFFNVGRYWKIEDRKGPKWNKLHQLLYKFSQPRQFARWSTEFLLVGRYKLEHILQKSSVITPAIVAARFGWAFYLDFLVDNEKLNYNITSDLLRPSLFGPTILHCGDIFFRPESLEKILNRVPTETYKDNLSTMPSRSPFAKWFDLLKGCPNTSGTRLLVKSMTLMLKFGLEPNFCFNHSLRDTGIMYLQILLKSSDLTLISLILEKYAGKPGCLDLNCPGPGGNTALHTVWQYPFESDDLRIQIGKMLLEAGADPNAQNNDSMAPLGYATGLLHEAGVQLLLEYGANINDQNIYGYNAFALAVTGRVRPGAPRQPPEKVISMMKLLKKHGADINTRAKRTGDTPLMDTIVTCQFQIADVLLQMHKSETGPGDYSYLIKTGYRERETLLHWAAKKRVGGLEIAKFVIKNLNKDLVLELLEQKDRSFYTPFQLAALQNPDVSAYFVEVYYSYRKDSHESAGGAELWLDRSLTTYIFRNPVYIMGPTKSKAAGPGCEALITTRPYAYWLLHALATTNREKLIAEVVSLGGDPLERDEEGWDMFDWAYAYGQKIVVLENHSYIDYEARKLEWGKGGTQIKKWDTGYLSPRYTTEDGLHVKINRESKSRHDLYGEIADALITKYPVPPYTRLFYYEVTIPKGCGFVGLNFDMGYTTSRIPYRFTSYSNHMELAFSFNNFRREIIVSGPLTGSVDAKLKGWRVRCLKAGDTIGCGYDQEMHEIFWTRNGKHLGVAFGNVKLRLWPMLIRPDTEIYSNFGEKEFVWKGEGPRPRSGSDSPDPDELIHPSKYFSSSRFAPDSSDEDTS</sequence>
<gene>
    <name evidence="6" type="ORF">TWF730_011124</name>
</gene>
<dbReference type="InterPro" id="IPR043136">
    <property type="entry name" value="B30.2/SPRY_sf"/>
</dbReference>
<keyword evidence="3" id="KW-0175">Coiled coil</keyword>
<dbReference type="PROSITE" id="PS50188">
    <property type="entry name" value="B302_SPRY"/>
    <property type="match status" value="1"/>
</dbReference>
<evidence type="ECO:0000256" key="3">
    <source>
        <dbReference type="SAM" id="Coils"/>
    </source>
</evidence>
<name>A0AAV9UK89_9PEZI</name>
<dbReference type="InterPro" id="IPR036770">
    <property type="entry name" value="Ankyrin_rpt-contain_sf"/>
</dbReference>
<dbReference type="Gene3D" id="1.25.40.20">
    <property type="entry name" value="Ankyrin repeat-containing domain"/>
    <property type="match status" value="2"/>
</dbReference>
<evidence type="ECO:0000313" key="6">
    <source>
        <dbReference type="EMBL" id="KAK6343534.1"/>
    </source>
</evidence>
<evidence type="ECO:0000313" key="7">
    <source>
        <dbReference type="Proteomes" id="UP001373714"/>
    </source>
</evidence>
<feature type="region of interest" description="Disordered" evidence="4">
    <location>
        <begin position="793"/>
        <end position="817"/>
    </location>
</feature>
<feature type="domain" description="B30.2/SPRY" evidence="5">
    <location>
        <begin position="1555"/>
        <end position="1757"/>
    </location>
</feature>
<dbReference type="InterPro" id="IPR001870">
    <property type="entry name" value="B30.2/SPRY"/>
</dbReference>
<feature type="region of interest" description="Disordered" evidence="4">
    <location>
        <begin position="1758"/>
        <end position="1800"/>
    </location>
</feature>
<protein>
    <recommendedName>
        <fullName evidence="5">B30.2/SPRY domain-containing protein</fullName>
    </recommendedName>
</protein>
<evidence type="ECO:0000259" key="5">
    <source>
        <dbReference type="PROSITE" id="PS50188"/>
    </source>
</evidence>
<evidence type="ECO:0000256" key="2">
    <source>
        <dbReference type="PROSITE-ProRule" id="PRU00023"/>
    </source>
</evidence>
<feature type="compositionally biased region" description="Basic and acidic residues" evidence="4">
    <location>
        <begin position="608"/>
        <end position="620"/>
    </location>
</feature>
<feature type="coiled-coil region" evidence="3">
    <location>
        <begin position="220"/>
        <end position="273"/>
    </location>
</feature>
<dbReference type="InterPro" id="IPR003877">
    <property type="entry name" value="SPRY_dom"/>
</dbReference>
<dbReference type="InterPro" id="IPR044736">
    <property type="entry name" value="Gid1/RanBPM/SPLA_SPRY"/>
</dbReference>
<dbReference type="PANTHER" id="PTHR10039">
    <property type="entry name" value="AMELOGENIN"/>
    <property type="match status" value="1"/>
</dbReference>
<feature type="region of interest" description="Disordered" evidence="4">
    <location>
        <begin position="608"/>
        <end position="630"/>
    </location>
</feature>